<sequence>MHVDTTCGQCPVGVFKELSERHACRWNREDGRLSSRGQLYKWSQTGRFNSKHRLPQFGGPKVPSGSGGALLQAQMAAVSSCPPVVTLVTSLVALERRSSHHMAPTPLTSRLLPETPPHATAVELGVQHTNLGGHTLQQETGRVGWDRPLKPGFTCHGGLGLPTPQVRNARPSG</sequence>
<dbReference type="EMBL" id="JABVXQ010000005">
    <property type="protein sequence ID" value="KAF6109466.1"/>
    <property type="molecule type" value="Genomic_DNA"/>
</dbReference>
<accession>A0A834EA27</accession>
<name>A0A834EA27_9CHIR</name>
<comment type="caution">
    <text evidence="1">The sequence shown here is derived from an EMBL/GenBank/DDBJ whole genome shotgun (WGS) entry which is preliminary data.</text>
</comment>
<evidence type="ECO:0000313" key="2">
    <source>
        <dbReference type="Proteomes" id="UP000664940"/>
    </source>
</evidence>
<proteinExistence type="predicted"/>
<organism evidence="1 2">
    <name type="scientific">Phyllostomus discolor</name>
    <name type="common">pale spear-nosed bat</name>
    <dbReference type="NCBI Taxonomy" id="89673"/>
    <lineage>
        <taxon>Eukaryota</taxon>
        <taxon>Metazoa</taxon>
        <taxon>Chordata</taxon>
        <taxon>Craniata</taxon>
        <taxon>Vertebrata</taxon>
        <taxon>Euteleostomi</taxon>
        <taxon>Mammalia</taxon>
        <taxon>Eutheria</taxon>
        <taxon>Laurasiatheria</taxon>
        <taxon>Chiroptera</taxon>
        <taxon>Yangochiroptera</taxon>
        <taxon>Phyllostomidae</taxon>
        <taxon>Phyllostominae</taxon>
        <taxon>Phyllostomus</taxon>
    </lineage>
</organism>
<dbReference type="AlphaFoldDB" id="A0A834EA27"/>
<dbReference type="Proteomes" id="UP000664940">
    <property type="component" value="Unassembled WGS sequence"/>
</dbReference>
<gene>
    <name evidence="1" type="ORF">HJG60_010741</name>
</gene>
<evidence type="ECO:0000313" key="1">
    <source>
        <dbReference type="EMBL" id="KAF6109466.1"/>
    </source>
</evidence>
<protein>
    <submittedName>
        <fullName evidence="1">Uncharacterized protein</fullName>
    </submittedName>
</protein>
<reference evidence="1 2" key="1">
    <citation type="journal article" date="2020" name="Nature">
        <title>Six reference-quality genomes reveal evolution of bat adaptations.</title>
        <authorList>
            <person name="Jebb D."/>
            <person name="Huang Z."/>
            <person name="Pippel M."/>
            <person name="Hughes G.M."/>
            <person name="Lavrichenko K."/>
            <person name="Devanna P."/>
            <person name="Winkler S."/>
            <person name="Jermiin L.S."/>
            <person name="Skirmuntt E.C."/>
            <person name="Katzourakis A."/>
            <person name="Burkitt-Gray L."/>
            <person name="Ray D.A."/>
            <person name="Sullivan K.A.M."/>
            <person name="Roscito J.G."/>
            <person name="Kirilenko B.M."/>
            <person name="Davalos L.M."/>
            <person name="Corthals A.P."/>
            <person name="Power M.L."/>
            <person name="Jones G."/>
            <person name="Ransome R.D."/>
            <person name="Dechmann D.K.N."/>
            <person name="Locatelli A.G."/>
            <person name="Puechmaille S.J."/>
            <person name="Fedrigo O."/>
            <person name="Jarvis E.D."/>
            <person name="Hiller M."/>
            <person name="Vernes S.C."/>
            <person name="Myers E.W."/>
            <person name="Teeling E.C."/>
        </authorList>
    </citation>
    <scope>NUCLEOTIDE SEQUENCE [LARGE SCALE GENOMIC DNA]</scope>
    <source>
        <strain evidence="1">Bat1K_MPI-CBG_1</strain>
    </source>
</reference>